<dbReference type="InterPro" id="IPR016181">
    <property type="entry name" value="Acyl_CoA_acyltransferase"/>
</dbReference>
<protein>
    <recommendedName>
        <fullName evidence="1">N-acetyltransferase domain-containing protein</fullName>
    </recommendedName>
</protein>
<dbReference type="Pfam" id="PF00583">
    <property type="entry name" value="Acetyltransf_1"/>
    <property type="match status" value="1"/>
</dbReference>
<dbReference type="PANTHER" id="PTHR43233:SF1">
    <property type="entry name" value="FAMILY N-ACETYLTRANSFERASE, PUTATIVE (AFU_ORTHOLOGUE AFUA_6G03350)-RELATED"/>
    <property type="match status" value="1"/>
</dbReference>
<evidence type="ECO:0000259" key="1">
    <source>
        <dbReference type="PROSITE" id="PS51186"/>
    </source>
</evidence>
<sequence length="196" mass="22080">MSSIASELRKRTWTKDSYFISTDASLIPIPKLNKDFASDEFYWGSPLPDEVMKEMLESSLCFGLYEVESKRGVDGAVAASSEAGSQPDKSALTFLGLARCVTDFTTFLYLTDVWIGPENQGKGLGKWLIQCVQEVIEAMPYLRRSMLFTADWHRSVPFYKKLMDMDVVEFQHGEGLAMMERRGKGHPGYGKKTSGY</sequence>
<dbReference type="AlphaFoldDB" id="A0A9P5GUY8"/>
<gene>
    <name evidence="2" type="ORF">G7Z17_g12721</name>
</gene>
<dbReference type="Proteomes" id="UP000722485">
    <property type="component" value="Unassembled WGS sequence"/>
</dbReference>
<comment type="caution">
    <text evidence="2">The sequence shown here is derived from an EMBL/GenBank/DDBJ whole genome shotgun (WGS) entry which is preliminary data.</text>
</comment>
<dbReference type="EMBL" id="JAANBB010000612">
    <property type="protein sequence ID" value="KAF7538011.1"/>
    <property type="molecule type" value="Genomic_DNA"/>
</dbReference>
<evidence type="ECO:0000313" key="2">
    <source>
        <dbReference type="EMBL" id="KAF7538011.1"/>
    </source>
</evidence>
<feature type="domain" description="N-acetyltransferase" evidence="1">
    <location>
        <begin position="93"/>
        <end position="196"/>
    </location>
</feature>
<dbReference type="InterPro" id="IPR000182">
    <property type="entry name" value="GNAT_dom"/>
</dbReference>
<dbReference type="InterPro" id="IPR053144">
    <property type="entry name" value="Acetyltransferase_Butenolide"/>
</dbReference>
<dbReference type="SUPFAM" id="SSF55729">
    <property type="entry name" value="Acyl-CoA N-acyltransferases (Nat)"/>
    <property type="match status" value="1"/>
</dbReference>
<dbReference type="PROSITE" id="PS51186">
    <property type="entry name" value="GNAT"/>
    <property type="match status" value="1"/>
</dbReference>
<dbReference type="Gene3D" id="3.40.630.30">
    <property type="match status" value="1"/>
</dbReference>
<organism evidence="2 3">
    <name type="scientific">Cylindrodendrum hubeiense</name>
    <dbReference type="NCBI Taxonomy" id="595255"/>
    <lineage>
        <taxon>Eukaryota</taxon>
        <taxon>Fungi</taxon>
        <taxon>Dikarya</taxon>
        <taxon>Ascomycota</taxon>
        <taxon>Pezizomycotina</taxon>
        <taxon>Sordariomycetes</taxon>
        <taxon>Hypocreomycetidae</taxon>
        <taxon>Hypocreales</taxon>
        <taxon>Nectriaceae</taxon>
        <taxon>Cylindrodendrum</taxon>
    </lineage>
</organism>
<evidence type="ECO:0000313" key="3">
    <source>
        <dbReference type="Proteomes" id="UP000722485"/>
    </source>
</evidence>
<dbReference type="PANTHER" id="PTHR43233">
    <property type="entry name" value="FAMILY N-ACETYLTRANSFERASE, PUTATIVE (AFU_ORTHOLOGUE AFUA_6G03350)-RELATED"/>
    <property type="match status" value="1"/>
</dbReference>
<proteinExistence type="predicted"/>
<accession>A0A9P5GUY8</accession>
<name>A0A9P5GUY8_9HYPO</name>
<keyword evidence="3" id="KW-1185">Reference proteome</keyword>
<dbReference type="GO" id="GO:0016747">
    <property type="term" value="F:acyltransferase activity, transferring groups other than amino-acyl groups"/>
    <property type="evidence" value="ECO:0007669"/>
    <property type="project" value="InterPro"/>
</dbReference>
<dbReference type="OrthoDB" id="10039976at2759"/>
<reference evidence="2" key="1">
    <citation type="submission" date="2020-03" db="EMBL/GenBank/DDBJ databases">
        <title>Draft Genome Sequence of Cylindrodendrum hubeiense.</title>
        <authorList>
            <person name="Buettner E."/>
            <person name="Kellner H."/>
        </authorList>
    </citation>
    <scope>NUCLEOTIDE SEQUENCE</scope>
    <source>
        <strain evidence="2">IHI 201604</strain>
    </source>
</reference>